<reference evidence="1" key="1">
    <citation type="submission" date="2022-09" db="EMBL/GenBank/DDBJ databases">
        <title>Enrichment on poylsaccharides allowed isolation of novel metabolic and taxonomic groups of Haloarchaea.</title>
        <authorList>
            <person name="Sorokin D.Y."/>
            <person name="Elcheninov A.G."/>
            <person name="Khizhniak T.V."/>
            <person name="Kolganova T.V."/>
            <person name="Kublanov I.V."/>
        </authorList>
    </citation>
    <scope>NUCLEOTIDE SEQUENCE</scope>
    <source>
        <strain evidence="1">AArc-xg1-1</strain>
    </source>
</reference>
<protein>
    <submittedName>
        <fullName evidence="1">PQQ-like beta-propeller repeat protein</fullName>
    </submittedName>
</protein>
<dbReference type="InterPro" id="IPR015943">
    <property type="entry name" value="WD40/YVTN_repeat-like_dom_sf"/>
</dbReference>
<dbReference type="InterPro" id="IPR011044">
    <property type="entry name" value="Quino_amine_DH_bsu"/>
</dbReference>
<organism evidence="1 2">
    <name type="scientific">Natronoglomus mannanivorans</name>
    <dbReference type="NCBI Taxonomy" id="2979990"/>
    <lineage>
        <taxon>Archaea</taxon>
        <taxon>Methanobacteriati</taxon>
        <taxon>Methanobacteriota</taxon>
        <taxon>Stenosarchaea group</taxon>
        <taxon>Halobacteria</taxon>
        <taxon>Halobacteriales</taxon>
        <taxon>Natrialbaceae</taxon>
        <taxon>Natronoglomus</taxon>
    </lineage>
</organism>
<dbReference type="Proteomes" id="UP001321018">
    <property type="component" value="Unassembled WGS sequence"/>
</dbReference>
<dbReference type="SUPFAM" id="SSF50969">
    <property type="entry name" value="YVTN repeat-like/Quinoprotein amine dehydrogenase"/>
    <property type="match status" value="1"/>
</dbReference>
<dbReference type="RefSeq" id="WP_338006314.1">
    <property type="nucleotide sequence ID" value="NZ_JAOPKA010000030.1"/>
</dbReference>
<evidence type="ECO:0000313" key="2">
    <source>
        <dbReference type="Proteomes" id="UP001321018"/>
    </source>
</evidence>
<evidence type="ECO:0000313" key="1">
    <source>
        <dbReference type="EMBL" id="MCU4744506.1"/>
    </source>
</evidence>
<dbReference type="Gene3D" id="2.130.10.10">
    <property type="entry name" value="YVTN repeat-like/Quinoprotein amine dehydrogenase"/>
    <property type="match status" value="2"/>
</dbReference>
<dbReference type="AlphaFoldDB" id="A0AAP2Z3H4"/>
<dbReference type="EMBL" id="JAOPKA010000030">
    <property type="protein sequence ID" value="MCU4744506.1"/>
    <property type="molecule type" value="Genomic_DNA"/>
</dbReference>
<name>A0AAP2Z3H4_9EURY</name>
<sequence length="363" mass="41268">MLKIDNETGDTVEFIDLGGSVNGVERDSDGYVYVMVGQYLRKYTPDLTEQLWETPEETYGYYTVKIGPGEEDVYCGGNSWVARVDAETGEIIWHSSIAEDRTYDMSFDEEYLYIHYDSEYEQQQVDPESGNVLDEVMMSGYNNDTIGIVVHDGWYYSTRPFARMHRSDDFSRGDSFNDDEFDVDNDTHLEINSDGFYTAGSGKVAHLDFDGNTLWQVEFEPSERLWSLDTSPDTIWMVSDDTMYCVDPENGDIRWENNDVTFDDNYIRYDIGGFPSLDMIGEENYFLTTEISGTVELNGDPVDGAEILLIDDDSSELATRVETNTDGTWSATVPDRTIHAVAQYTDENGDVYNSESYPYVNSG</sequence>
<gene>
    <name evidence="1" type="ORF">OB960_24350</name>
</gene>
<accession>A0AAP2Z3H4</accession>
<proteinExistence type="predicted"/>
<comment type="caution">
    <text evidence="1">The sequence shown here is derived from an EMBL/GenBank/DDBJ whole genome shotgun (WGS) entry which is preliminary data.</text>
</comment>